<keyword evidence="2" id="KW-0464">Manganese</keyword>
<keyword evidence="1 4" id="KW-0808">Transferase</keyword>
<dbReference type="FunFam" id="3.30.160.270:FF:000001">
    <property type="entry name" value="2-isopropylmalate synthase"/>
    <property type="match status" value="1"/>
</dbReference>
<keyword evidence="4" id="KW-0012">Acyltransferase</keyword>
<feature type="domain" description="2-isopropylmalate synthase LeuA allosteric (dimerisation)" evidence="3">
    <location>
        <begin position="7"/>
        <end position="138"/>
    </location>
</feature>
<gene>
    <name evidence="4" type="primary">leuA_56</name>
    <name evidence="4" type="ORF">SDC9_142964</name>
</gene>
<organism evidence="4">
    <name type="scientific">bioreactor metagenome</name>
    <dbReference type="NCBI Taxonomy" id="1076179"/>
    <lineage>
        <taxon>unclassified sequences</taxon>
        <taxon>metagenomes</taxon>
        <taxon>ecological metagenomes</taxon>
    </lineage>
</organism>
<dbReference type="EC" id="2.3.3.13" evidence="4"/>
<dbReference type="SMART" id="SM00917">
    <property type="entry name" value="LeuA_dimer"/>
    <property type="match status" value="1"/>
</dbReference>
<evidence type="ECO:0000313" key="4">
    <source>
        <dbReference type="EMBL" id="MPM95809.1"/>
    </source>
</evidence>
<evidence type="ECO:0000256" key="2">
    <source>
        <dbReference type="ARBA" id="ARBA00023211"/>
    </source>
</evidence>
<dbReference type="GO" id="GO:0003852">
    <property type="term" value="F:2-isopropylmalate synthase activity"/>
    <property type="evidence" value="ECO:0007669"/>
    <property type="project" value="UniProtKB-EC"/>
</dbReference>
<dbReference type="SUPFAM" id="SSF110921">
    <property type="entry name" value="2-isopropylmalate synthase LeuA, allosteric (dimerisation) domain"/>
    <property type="match status" value="1"/>
</dbReference>
<evidence type="ECO:0000259" key="3">
    <source>
        <dbReference type="SMART" id="SM00917"/>
    </source>
</evidence>
<sequence length="148" mass="16296">MADKKSNIAERDIEALVYEYFSKMEEIFKLDSFLITTGNKITTTALVCLTYRDGTKKEATSLGDGPVDAAYNAIENATDYKVKLIDYKIEAVTGGKDALGEVRVRIKKDDRLYSGRGLSTDVIEASILAYISALNNMANAMSISAEFK</sequence>
<dbReference type="Gene3D" id="3.30.160.270">
    <property type="match status" value="1"/>
</dbReference>
<name>A0A645E2P8_9ZZZZ</name>
<proteinExistence type="predicted"/>
<dbReference type="EMBL" id="VSSQ01042258">
    <property type="protein sequence ID" value="MPM95809.1"/>
    <property type="molecule type" value="Genomic_DNA"/>
</dbReference>
<accession>A0A645E2P8</accession>
<dbReference type="InterPro" id="IPR036230">
    <property type="entry name" value="LeuA_allosteric_dom_sf"/>
</dbReference>
<reference evidence="4" key="1">
    <citation type="submission" date="2019-08" db="EMBL/GenBank/DDBJ databases">
        <authorList>
            <person name="Kucharzyk K."/>
            <person name="Murdoch R.W."/>
            <person name="Higgins S."/>
            <person name="Loffler F."/>
        </authorList>
    </citation>
    <scope>NUCLEOTIDE SEQUENCE</scope>
</reference>
<dbReference type="PANTHER" id="PTHR46911:SF1">
    <property type="entry name" value="2-ISOPROPYLMALATE SYNTHASE"/>
    <property type="match status" value="1"/>
</dbReference>
<dbReference type="GO" id="GO:0009098">
    <property type="term" value="P:L-leucine biosynthetic process"/>
    <property type="evidence" value="ECO:0007669"/>
    <property type="project" value="InterPro"/>
</dbReference>
<dbReference type="PANTHER" id="PTHR46911">
    <property type="match status" value="1"/>
</dbReference>
<dbReference type="AlphaFoldDB" id="A0A645E2P8"/>
<evidence type="ECO:0000256" key="1">
    <source>
        <dbReference type="ARBA" id="ARBA00022679"/>
    </source>
</evidence>
<dbReference type="Pfam" id="PF08502">
    <property type="entry name" value="LeuA_dimer"/>
    <property type="match status" value="1"/>
</dbReference>
<protein>
    <submittedName>
        <fullName evidence="4">2-isopropylmalate synthase</fullName>
        <ecNumber evidence="4">2.3.3.13</ecNumber>
    </submittedName>
</protein>
<dbReference type="InterPro" id="IPR013709">
    <property type="entry name" value="2-isopropylmalate_synth_dimer"/>
</dbReference>
<comment type="caution">
    <text evidence="4">The sequence shown here is derived from an EMBL/GenBank/DDBJ whole genome shotgun (WGS) entry which is preliminary data.</text>
</comment>